<accession>A0A2N5DEG1</accession>
<keyword evidence="4" id="KW-1185">Reference proteome</keyword>
<dbReference type="EMBL" id="PJRS01000023">
    <property type="protein sequence ID" value="PLR24452.1"/>
    <property type="molecule type" value="Genomic_DNA"/>
</dbReference>
<name>A0A2N5DEG1_9CAUL</name>
<dbReference type="Proteomes" id="UP000234479">
    <property type="component" value="Unassembled WGS sequence"/>
</dbReference>
<feature type="transmembrane region" description="Helical" evidence="2">
    <location>
        <begin position="28"/>
        <end position="47"/>
    </location>
</feature>
<keyword evidence="2" id="KW-1133">Transmembrane helix</keyword>
<keyword evidence="2" id="KW-0472">Membrane</keyword>
<feature type="compositionally biased region" description="Low complexity" evidence="1">
    <location>
        <begin position="295"/>
        <end position="312"/>
    </location>
</feature>
<comment type="caution">
    <text evidence="3">The sequence shown here is derived from an EMBL/GenBank/DDBJ whole genome shotgun (WGS) entry which is preliminary data.</text>
</comment>
<feature type="region of interest" description="Disordered" evidence="1">
    <location>
        <begin position="290"/>
        <end position="312"/>
    </location>
</feature>
<evidence type="ECO:0000256" key="2">
    <source>
        <dbReference type="SAM" id="Phobius"/>
    </source>
</evidence>
<gene>
    <name evidence="3" type="ORF">SGCZBJ_14105</name>
</gene>
<dbReference type="RefSeq" id="WP_101718681.1">
    <property type="nucleotide sequence ID" value="NZ_PJRS01000023.1"/>
</dbReference>
<evidence type="ECO:0000313" key="4">
    <source>
        <dbReference type="Proteomes" id="UP000234479"/>
    </source>
</evidence>
<sequence>MSAAPDPAEIAAPSDPALYARKPLLGPMFWVMIVLCIACVGAGVAIARFGPTWFTRKDAAPQAAPTAQQPVAAGFAAPAPDAPVVAAPPAPSPSAEVDRLEARIALLESGQQRTLDAAGAALAAASLAQAAQGAEPFADAVAALERVLPPSSEVRALERLARQGAPTVAGLAAGFEDLAGRASVAAHEPGPDAGALAKLQHALSRVVTIRQVGSTVGSGPDAALARAEARLDAGDLTGALRALDALPPSARPVLAAWRAEAERRAEIDRLVAAVRDEALAGLMQVSRAQQNARLAGAPPASSPPATSAGASR</sequence>
<evidence type="ECO:0000256" key="1">
    <source>
        <dbReference type="SAM" id="MobiDB-lite"/>
    </source>
</evidence>
<proteinExistence type="predicted"/>
<protein>
    <submittedName>
        <fullName evidence="3">Uncharacterized protein</fullName>
    </submittedName>
</protein>
<organism evidence="3 4">
    <name type="scientific">Caulobacter zeae</name>
    <dbReference type="NCBI Taxonomy" id="2055137"/>
    <lineage>
        <taxon>Bacteria</taxon>
        <taxon>Pseudomonadati</taxon>
        <taxon>Pseudomonadota</taxon>
        <taxon>Alphaproteobacteria</taxon>
        <taxon>Caulobacterales</taxon>
        <taxon>Caulobacteraceae</taxon>
        <taxon>Caulobacter</taxon>
    </lineage>
</organism>
<dbReference type="AlphaFoldDB" id="A0A2N5DEG1"/>
<reference evidence="3 4" key="1">
    <citation type="submission" date="2017-12" db="EMBL/GenBank/DDBJ databases">
        <title>The genome sequence of Caulobacter sp. 410.</title>
        <authorList>
            <person name="Gao J."/>
            <person name="Mao X."/>
            <person name="Sun J."/>
        </authorList>
    </citation>
    <scope>NUCLEOTIDE SEQUENCE [LARGE SCALE GENOMIC DNA]</scope>
    <source>
        <strain evidence="3 4">410</strain>
    </source>
</reference>
<evidence type="ECO:0000313" key="3">
    <source>
        <dbReference type="EMBL" id="PLR24452.1"/>
    </source>
</evidence>
<keyword evidence="2" id="KW-0812">Transmembrane</keyword>
<dbReference type="OrthoDB" id="7193408at2"/>